<comment type="similarity">
    <text evidence="2 7">Belongs to the UPF0056 (MarC) family.</text>
</comment>
<keyword evidence="9" id="KW-1185">Reference proteome</keyword>
<dbReference type="PANTHER" id="PTHR33508:SF1">
    <property type="entry name" value="UPF0056 MEMBRANE PROTEIN YHCE"/>
    <property type="match status" value="1"/>
</dbReference>
<feature type="transmembrane region" description="Helical" evidence="7">
    <location>
        <begin position="6"/>
        <end position="26"/>
    </location>
</feature>
<organism evidence="8 9">
    <name type="scientific">Stappia taiwanensis</name>
    <dbReference type="NCBI Taxonomy" id="992267"/>
    <lineage>
        <taxon>Bacteria</taxon>
        <taxon>Pseudomonadati</taxon>
        <taxon>Pseudomonadota</taxon>
        <taxon>Alphaproteobacteria</taxon>
        <taxon>Hyphomicrobiales</taxon>
        <taxon>Stappiaceae</taxon>
        <taxon>Stappia</taxon>
    </lineage>
</organism>
<keyword evidence="4 7" id="KW-0812">Transmembrane</keyword>
<gene>
    <name evidence="8" type="ORF">H1W37_18120</name>
</gene>
<proteinExistence type="inferred from homology"/>
<keyword evidence="6 7" id="KW-0472">Membrane</keyword>
<sequence>MGWGDIFVLLFVTIGPVRASLVYLGLTKSADADLKRVIAFRTVTVSTVICIIFALVGAAILAGLKVSTEALLIAGGIILLLFALNLILGEDKEQTSDGPPPAPSIDVATFPLAVPLMASPQGLVAIVAIEGTLAGAADGGIFLAMILAMMAINLGFLLAADKIFAKIPPAILKIFLRIVGLLLCALAVQLVIFGLDGLGLIPNPDVDLNA</sequence>
<dbReference type="EMBL" id="JACEON010000021">
    <property type="protein sequence ID" value="MBA4613579.1"/>
    <property type="molecule type" value="Genomic_DNA"/>
</dbReference>
<reference evidence="8 9" key="1">
    <citation type="submission" date="2020-07" db="EMBL/GenBank/DDBJ databases">
        <authorList>
            <person name="Li M."/>
        </authorList>
    </citation>
    <scope>NUCLEOTIDE SEQUENCE [LARGE SCALE GENOMIC DNA]</scope>
    <source>
        <strain evidence="8 9">DSM 23284</strain>
    </source>
</reference>
<evidence type="ECO:0000313" key="9">
    <source>
        <dbReference type="Proteomes" id="UP000559404"/>
    </source>
</evidence>
<accession>A0A838XQQ4</accession>
<feature type="transmembrane region" description="Helical" evidence="7">
    <location>
        <begin position="38"/>
        <end position="64"/>
    </location>
</feature>
<evidence type="ECO:0000256" key="4">
    <source>
        <dbReference type="ARBA" id="ARBA00022692"/>
    </source>
</evidence>
<evidence type="ECO:0000313" key="8">
    <source>
        <dbReference type="EMBL" id="MBA4613579.1"/>
    </source>
</evidence>
<evidence type="ECO:0000256" key="7">
    <source>
        <dbReference type="RuleBase" id="RU362048"/>
    </source>
</evidence>
<feature type="transmembrane region" description="Helical" evidence="7">
    <location>
        <begin position="172"/>
        <end position="195"/>
    </location>
</feature>
<dbReference type="AlphaFoldDB" id="A0A838XQQ4"/>
<feature type="transmembrane region" description="Helical" evidence="7">
    <location>
        <begin position="70"/>
        <end position="88"/>
    </location>
</feature>
<evidence type="ECO:0000256" key="1">
    <source>
        <dbReference type="ARBA" id="ARBA00004651"/>
    </source>
</evidence>
<dbReference type="Pfam" id="PF01914">
    <property type="entry name" value="MarC"/>
    <property type="match status" value="1"/>
</dbReference>
<name>A0A838XQQ4_9HYPH</name>
<dbReference type="GO" id="GO:0005886">
    <property type="term" value="C:plasma membrane"/>
    <property type="evidence" value="ECO:0007669"/>
    <property type="project" value="UniProtKB-SubCell"/>
</dbReference>
<feature type="transmembrane region" description="Helical" evidence="7">
    <location>
        <begin position="141"/>
        <end position="160"/>
    </location>
</feature>
<dbReference type="InterPro" id="IPR002771">
    <property type="entry name" value="Multi_antbiot-R_MarC"/>
</dbReference>
<dbReference type="RefSeq" id="WP_181761778.1">
    <property type="nucleotide sequence ID" value="NZ_BMCR01000005.1"/>
</dbReference>
<comment type="caution">
    <text evidence="8">The sequence shown here is derived from an EMBL/GenBank/DDBJ whole genome shotgun (WGS) entry which is preliminary data.</text>
</comment>
<dbReference type="Proteomes" id="UP000559404">
    <property type="component" value="Unassembled WGS sequence"/>
</dbReference>
<feature type="transmembrane region" description="Helical" evidence="7">
    <location>
        <begin position="109"/>
        <end position="129"/>
    </location>
</feature>
<evidence type="ECO:0000256" key="6">
    <source>
        <dbReference type="ARBA" id="ARBA00023136"/>
    </source>
</evidence>
<protein>
    <recommendedName>
        <fullName evidence="7">UPF0056 membrane protein</fullName>
    </recommendedName>
</protein>
<keyword evidence="3" id="KW-1003">Cell membrane</keyword>
<comment type="subcellular location">
    <subcellularLocation>
        <location evidence="1 7">Cell membrane</location>
        <topology evidence="1 7">Multi-pass membrane protein</topology>
    </subcellularLocation>
</comment>
<reference evidence="8 9" key="2">
    <citation type="submission" date="2020-08" db="EMBL/GenBank/DDBJ databases">
        <title>Stappia taiwanensis sp. nov., isolated from a coastal thermal spring.</title>
        <authorList>
            <person name="Kampfer P."/>
        </authorList>
    </citation>
    <scope>NUCLEOTIDE SEQUENCE [LARGE SCALE GENOMIC DNA]</scope>
    <source>
        <strain evidence="8 9">DSM 23284</strain>
    </source>
</reference>
<evidence type="ECO:0000256" key="3">
    <source>
        <dbReference type="ARBA" id="ARBA00022475"/>
    </source>
</evidence>
<keyword evidence="5 7" id="KW-1133">Transmembrane helix</keyword>
<dbReference type="PANTHER" id="PTHR33508">
    <property type="entry name" value="UPF0056 MEMBRANE PROTEIN YHCE"/>
    <property type="match status" value="1"/>
</dbReference>
<evidence type="ECO:0000256" key="5">
    <source>
        <dbReference type="ARBA" id="ARBA00022989"/>
    </source>
</evidence>
<evidence type="ECO:0000256" key="2">
    <source>
        <dbReference type="ARBA" id="ARBA00009784"/>
    </source>
</evidence>